<gene>
    <name evidence="1" type="ORF">ACERK3_19375</name>
</gene>
<evidence type="ECO:0000313" key="2">
    <source>
        <dbReference type="Proteomes" id="UP001575105"/>
    </source>
</evidence>
<organism evidence="1 2">
    <name type="scientific">Natronomicrosphaera hydrolytica</name>
    <dbReference type="NCBI Taxonomy" id="3242702"/>
    <lineage>
        <taxon>Bacteria</taxon>
        <taxon>Pseudomonadati</taxon>
        <taxon>Planctomycetota</taxon>
        <taxon>Phycisphaerae</taxon>
        <taxon>Phycisphaerales</taxon>
        <taxon>Phycisphaeraceae</taxon>
        <taxon>Natronomicrosphaera</taxon>
    </lineage>
</organism>
<dbReference type="RefSeq" id="WP_425347355.1">
    <property type="nucleotide sequence ID" value="NZ_JBGUBD010000021.1"/>
</dbReference>
<reference evidence="1 2" key="1">
    <citation type="submission" date="2024-08" db="EMBL/GenBank/DDBJ databases">
        <title>Whole-genome sequencing of halo(alkali)philic microorganisms from hypersaline lakes.</title>
        <authorList>
            <person name="Sorokin D.Y."/>
            <person name="Merkel A.Y."/>
            <person name="Messina E."/>
            <person name="Yakimov M."/>
        </authorList>
    </citation>
    <scope>NUCLEOTIDE SEQUENCE [LARGE SCALE GENOMIC DNA]</scope>
    <source>
        <strain evidence="1 2">AB-hyl4</strain>
    </source>
</reference>
<proteinExistence type="predicted"/>
<keyword evidence="2" id="KW-1185">Reference proteome</keyword>
<accession>A0ABV4UBR0</accession>
<protein>
    <recommendedName>
        <fullName evidence="3">N-acetyltransferase domain-containing protein</fullName>
    </recommendedName>
</protein>
<dbReference type="EMBL" id="JBGUBD010000021">
    <property type="protein sequence ID" value="MFA9480434.1"/>
    <property type="molecule type" value="Genomic_DNA"/>
</dbReference>
<evidence type="ECO:0008006" key="3">
    <source>
        <dbReference type="Google" id="ProtNLM"/>
    </source>
</evidence>
<sequence length="206" mass="23405">MQLHQKTFVERHDSGHKEWVDIVEITPDIARDHLDTWWNANQFRMDWDKETADVDYYWSWHHLASNEFSGPGFKQVATRDASGDVQSAIIYRRKASSLLEKGHFGVFVERLAIAPSNRPWVVTNPRFRGCGSCLLHYAIRDSNLLGFGGRALLIPTGSIAKNTYRSMGFRSTGVDEGSGSEIWELPPEVARDILKGAKEQGFFYDA</sequence>
<comment type="caution">
    <text evidence="1">The sequence shown here is derived from an EMBL/GenBank/DDBJ whole genome shotgun (WGS) entry which is preliminary data.</text>
</comment>
<dbReference type="Proteomes" id="UP001575105">
    <property type="component" value="Unassembled WGS sequence"/>
</dbReference>
<name>A0ABV4UBR0_9BACT</name>
<evidence type="ECO:0000313" key="1">
    <source>
        <dbReference type="EMBL" id="MFA9480434.1"/>
    </source>
</evidence>